<dbReference type="InterPro" id="IPR005182">
    <property type="entry name" value="YdbS-like_PH"/>
</dbReference>
<evidence type="ECO:0000259" key="2">
    <source>
        <dbReference type="Pfam" id="PF03703"/>
    </source>
</evidence>
<organism evidence="4 5">
    <name type="scientific">Bittarella massiliensis</name>
    <name type="common">ex Durand et al. 2017</name>
    <dbReference type="NCBI Taxonomy" id="1720313"/>
    <lineage>
        <taxon>Bacteria</taxon>
        <taxon>Bacillati</taxon>
        <taxon>Bacillota</taxon>
        <taxon>Clostridia</taxon>
        <taxon>Eubacteriales</taxon>
        <taxon>Oscillospiraceae</taxon>
        <taxon>Bittarella (ex Durand et al. 2017)</taxon>
    </lineage>
</organism>
<reference evidence="5" key="1">
    <citation type="submission" date="2016-11" db="EMBL/GenBank/DDBJ databases">
        <authorList>
            <person name="Jaros S."/>
            <person name="Januszkiewicz K."/>
            <person name="Wedrychowicz H."/>
        </authorList>
    </citation>
    <scope>NUCLEOTIDE SEQUENCE [LARGE SCALE GENOMIC DNA]</scope>
    <source>
        <strain evidence="5">DSM 4029</strain>
    </source>
</reference>
<dbReference type="Proteomes" id="UP000474718">
    <property type="component" value="Unassembled WGS sequence"/>
</dbReference>
<dbReference type="AlphaFoldDB" id="A0AAQ1RVM9"/>
<dbReference type="EMBL" id="FQVY01000002">
    <property type="protein sequence ID" value="SHF99071.1"/>
    <property type="molecule type" value="Genomic_DNA"/>
</dbReference>
<keyword evidence="1" id="KW-0812">Transmembrane</keyword>
<sequence length="169" mass="18769">MKKTPPKERIPSGYERPSLSSLLIYYIRILLLGFVYMVLVHLFLSPDGLLYRVAVWVWAVSFALLWLLYFPIKYWKHRYKLEGDSLYVASGVIYTRFHHIRLPLIQLVSVTRSPLQYLFGVSTLCVCTAGTRTYVCNIPSAKAAMLASLLSPAPGEGSGGLAGGKGGAI</sequence>
<keyword evidence="6" id="KW-1185">Reference proteome</keyword>
<protein>
    <submittedName>
        <fullName evidence="4">Membrane protein YdbS, contains bPH2 (Pleckstrin homology) domain</fullName>
    </submittedName>
    <submittedName>
        <fullName evidence="3">PH domain-containing protein</fullName>
    </submittedName>
</protein>
<keyword evidence="1" id="KW-0472">Membrane</keyword>
<name>A0AAQ1RVM9_9FIRM</name>
<feature type="transmembrane region" description="Helical" evidence="1">
    <location>
        <begin position="21"/>
        <end position="43"/>
    </location>
</feature>
<evidence type="ECO:0000256" key="1">
    <source>
        <dbReference type="SAM" id="Phobius"/>
    </source>
</evidence>
<dbReference type="Proteomes" id="UP000184089">
    <property type="component" value="Unassembled WGS sequence"/>
</dbReference>
<evidence type="ECO:0000313" key="5">
    <source>
        <dbReference type="Proteomes" id="UP000184089"/>
    </source>
</evidence>
<feature type="transmembrane region" description="Helical" evidence="1">
    <location>
        <begin position="49"/>
        <end position="70"/>
    </location>
</feature>
<evidence type="ECO:0000313" key="3">
    <source>
        <dbReference type="EMBL" id="MZL70021.1"/>
    </source>
</evidence>
<accession>A0AAQ1RVM9</accession>
<proteinExistence type="predicted"/>
<evidence type="ECO:0000313" key="6">
    <source>
        <dbReference type="Proteomes" id="UP000474718"/>
    </source>
</evidence>
<reference evidence="4" key="2">
    <citation type="submission" date="2016-11" db="EMBL/GenBank/DDBJ databases">
        <authorList>
            <person name="Varghese N."/>
            <person name="Submissions S."/>
        </authorList>
    </citation>
    <scope>NUCLEOTIDE SEQUENCE</scope>
    <source>
        <strain evidence="4">DSM 4029</strain>
    </source>
</reference>
<gene>
    <name evidence="3" type="ORF">GT747_09685</name>
    <name evidence="4" type="ORF">SAMN05444424_1062</name>
</gene>
<dbReference type="PANTHER" id="PTHR34473">
    <property type="entry name" value="UPF0699 TRANSMEMBRANE PROTEIN YDBS"/>
    <property type="match status" value="1"/>
</dbReference>
<dbReference type="Pfam" id="PF03703">
    <property type="entry name" value="bPH_2"/>
    <property type="match status" value="1"/>
</dbReference>
<reference evidence="3 6" key="3">
    <citation type="journal article" date="2019" name="Nat. Med.">
        <title>A library of human gut bacterial isolates paired with longitudinal multiomics data enables mechanistic microbiome research.</title>
        <authorList>
            <person name="Poyet M."/>
            <person name="Groussin M."/>
            <person name="Gibbons S.M."/>
            <person name="Avila-Pacheco J."/>
            <person name="Jiang X."/>
            <person name="Kearney S.M."/>
            <person name="Perrotta A.R."/>
            <person name="Berdy B."/>
            <person name="Zhao S."/>
            <person name="Lieberman T.D."/>
            <person name="Swanson P.K."/>
            <person name="Smith M."/>
            <person name="Roesemann S."/>
            <person name="Alexander J.E."/>
            <person name="Rich S.A."/>
            <person name="Livny J."/>
            <person name="Vlamakis H."/>
            <person name="Clish C."/>
            <person name="Bullock K."/>
            <person name="Deik A."/>
            <person name="Scott J."/>
            <person name="Pierce K.A."/>
            <person name="Xavier R.J."/>
            <person name="Alm E.J."/>
        </authorList>
    </citation>
    <scope>NUCLEOTIDE SEQUENCE [LARGE SCALE GENOMIC DNA]</scope>
    <source>
        <strain evidence="3 6">BIOML-A2</strain>
    </source>
</reference>
<dbReference type="PANTHER" id="PTHR34473:SF2">
    <property type="entry name" value="UPF0699 TRANSMEMBRANE PROTEIN YDBT"/>
    <property type="match status" value="1"/>
</dbReference>
<comment type="caution">
    <text evidence="4">The sequence shown here is derived from an EMBL/GenBank/DDBJ whole genome shotgun (WGS) entry which is preliminary data.</text>
</comment>
<dbReference type="EMBL" id="WWVX01000006">
    <property type="protein sequence ID" value="MZL70021.1"/>
    <property type="molecule type" value="Genomic_DNA"/>
</dbReference>
<feature type="domain" description="YdbS-like PH" evidence="2">
    <location>
        <begin position="74"/>
        <end position="139"/>
    </location>
</feature>
<evidence type="ECO:0000313" key="4">
    <source>
        <dbReference type="EMBL" id="SHF99071.1"/>
    </source>
</evidence>
<dbReference type="RefSeq" id="WP_021660045.1">
    <property type="nucleotide sequence ID" value="NZ_FQVY01000002.1"/>
</dbReference>
<keyword evidence="1" id="KW-1133">Transmembrane helix</keyword>